<feature type="transmembrane region" description="Helical" evidence="8">
    <location>
        <begin position="623"/>
        <end position="650"/>
    </location>
</feature>
<evidence type="ECO:0000256" key="4">
    <source>
        <dbReference type="ARBA" id="ARBA00022692"/>
    </source>
</evidence>
<feature type="compositionally biased region" description="Basic and acidic residues" evidence="7">
    <location>
        <begin position="808"/>
        <end position="824"/>
    </location>
</feature>
<dbReference type="GO" id="GO:0016020">
    <property type="term" value="C:membrane"/>
    <property type="evidence" value="ECO:0007669"/>
    <property type="project" value="UniProtKB-SubCell"/>
</dbReference>
<comment type="similarity">
    <text evidence="2">Belongs to the SLC13A/DASS transporter (TC 2.A.47) family. NADC subfamily.</text>
</comment>
<evidence type="ECO:0000313" key="9">
    <source>
        <dbReference type="EMBL" id="EEN62495.1"/>
    </source>
</evidence>
<gene>
    <name evidence="9" type="ORF">BRAFLDRAFT_91934</name>
</gene>
<feature type="region of interest" description="Disordered" evidence="7">
    <location>
        <begin position="807"/>
        <end position="828"/>
    </location>
</feature>
<feature type="transmembrane region" description="Helical" evidence="8">
    <location>
        <begin position="364"/>
        <end position="386"/>
    </location>
</feature>
<feature type="transmembrane region" description="Helical" evidence="8">
    <location>
        <begin position="937"/>
        <end position="957"/>
    </location>
</feature>
<proteinExistence type="inferred from homology"/>
<dbReference type="InterPro" id="IPR031312">
    <property type="entry name" value="Na/sul_symport_CS"/>
</dbReference>
<feature type="transmembrane region" description="Helical" evidence="8">
    <location>
        <begin position="177"/>
        <end position="194"/>
    </location>
</feature>
<feature type="transmembrane region" description="Helical" evidence="8">
    <location>
        <begin position="972"/>
        <end position="995"/>
    </location>
</feature>
<feature type="transmembrane region" description="Helical" evidence="8">
    <location>
        <begin position="835"/>
        <end position="857"/>
    </location>
</feature>
<reference evidence="9" key="1">
    <citation type="journal article" date="2008" name="Nature">
        <title>The amphioxus genome and the evolution of the chordate karyotype.</title>
        <authorList>
            <consortium name="US DOE Joint Genome Institute (JGI-PGF)"/>
            <person name="Putnam N.H."/>
            <person name="Butts T."/>
            <person name="Ferrier D.E.K."/>
            <person name="Furlong R.F."/>
            <person name="Hellsten U."/>
            <person name="Kawashima T."/>
            <person name="Robinson-Rechavi M."/>
            <person name="Shoguchi E."/>
            <person name="Terry A."/>
            <person name="Yu J.-K."/>
            <person name="Benito-Gutierrez E.L."/>
            <person name="Dubchak I."/>
            <person name="Garcia-Fernandez J."/>
            <person name="Gibson-Brown J.J."/>
            <person name="Grigoriev I.V."/>
            <person name="Horton A.C."/>
            <person name="de Jong P.J."/>
            <person name="Jurka J."/>
            <person name="Kapitonov V.V."/>
            <person name="Kohara Y."/>
            <person name="Kuroki Y."/>
            <person name="Lindquist E."/>
            <person name="Lucas S."/>
            <person name="Osoegawa K."/>
            <person name="Pennacchio L.A."/>
            <person name="Salamov A.A."/>
            <person name="Satou Y."/>
            <person name="Sauka-Spengler T."/>
            <person name="Schmutz J."/>
            <person name="Shin-I T."/>
            <person name="Toyoda A."/>
            <person name="Bronner-Fraser M."/>
            <person name="Fujiyama A."/>
            <person name="Holland L.Z."/>
            <person name="Holland P.W.H."/>
            <person name="Satoh N."/>
            <person name="Rokhsar D.S."/>
        </authorList>
    </citation>
    <scope>NUCLEOTIDE SEQUENCE [LARGE SCALE GENOMIC DNA]</scope>
    <source>
        <strain evidence="9">S238N-H82</strain>
        <tissue evidence="9">Testes</tissue>
    </source>
</reference>
<feature type="transmembrane region" description="Helical" evidence="8">
    <location>
        <begin position="1161"/>
        <end position="1184"/>
    </location>
</feature>
<dbReference type="InterPro" id="IPR001898">
    <property type="entry name" value="SLC13A/DASS"/>
</dbReference>
<accession>C3YB33</accession>
<dbReference type="Pfam" id="PF00939">
    <property type="entry name" value="Na_sulph_symp"/>
    <property type="match status" value="3"/>
</dbReference>
<keyword evidence="4 8" id="KW-0812">Transmembrane</keyword>
<feature type="transmembrane region" description="Helical" evidence="8">
    <location>
        <begin position="593"/>
        <end position="611"/>
    </location>
</feature>
<dbReference type="EMBL" id="GG666496">
    <property type="protein sequence ID" value="EEN62495.1"/>
    <property type="molecule type" value="Genomic_DNA"/>
</dbReference>
<keyword evidence="3" id="KW-0813">Transport</keyword>
<keyword evidence="6 8" id="KW-0472">Membrane</keyword>
<dbReference type="GO" id="GO:0015370">
    <property type="term" value="F:solute:sodium symporter activity"/>
    <property type="evidence" value="ECO:0007669"/>
    <property type="project" value="UniProtKB-ARBA"/>
</dbReference>
<dbReference type="AlphaFoldDB" id="C3YB33"/>
<dbReference type="PANTHER" id="PTHR10283:SF136">
    <property type="entry name" value="CITRATE TRANSPORTER-LIKE DOMAIN-CONTAINING PROTEIN"/>
    <property type="match status" value="1"/>
</dbReference>
<comment type="subcellular location">
    <subcellularLocation>
        <location evidence="1">Membrane</location>
        <topology evidence="1">Multi-pass membrane protein</topology>
    </subcellularLocation>
</comment>
<dbReference type="eggNOG" id="KOG1281">
    <property type="taxonomic scope" value="Eukaryota"/>
</dbReference>
<feature type="transmembrane region" description="Helical" evidence="8">
    <location>
        <begin position="16"/>
        <end position="34"/>
    </location>
</feature>
<dbReference type="PANTHER" id="PTHR10283">
    <property type="entry name" value="SOLUTE CARRIER FAMILY 13 MEMBER"/>
    <property type="match status" value="1"/>
</dbReference>
<feature type="transmembrane region" description="Helical" evidence="8">
    <location>
        <begin position="46"/>
        <end position="73"/>
    </location>
</feature>
<dbReference type="CDD" id="cd01115">
    <property type="entry name" value="SLC13_permease"/>
    <property type="match status" value="1"/>
</dbReference>
<keyword evidence="5 8" id="KW-1133">Transmembrane helix</keyword>
<dbReference type="InParanoid" id="C3YB33"/>
<organism>
    <name type="scientific">Branchiostoma floridae</name>
    <name type="common">Florida lancelet</name>
    <name type="synonym">Amphioxus</name>
    <dbReference type="NCBI Taxonomy" id="7739"/>
    <lineage>
        <taxon>Eukaryota</taxon>
        <taxon>Metazoa</taxon>
        <taxon>Chordata</taxon>
        <taxon>Cephalochordata</taxon>
        <taxon>Leptocardii</taxon>
        <taxon>Amphioxiformes</taxon>
        <taxon>Branchiostomatidae</taxon>
        <taxon>Branchiostoma</taxon>
    </lineage>
</organism>
<feature type="transmembrane region" description="Helical" evidence="8">
    <location>
        <begin position="877"/>
        <end position="899"/>
    </location>
</feature>
<feature type="transmembrane region" description="Helical" evidence="8">
    <location>
        <begin position="726"/>
        <end position="743"/>
    </location>
</feature>
<name>C3YB33_BRAFL</name>
<protein>
    <submittedName>
        <fullName evidence="9">Uncharacterized protein</fullName>
    </submittedName>
</protein>
<dbReference type="PROSITE" id="PS01271">
    <property type="entry name" value="NA_SULFATE"/>
    <property type="match status" value="1"/>
</dbReference>
<evidence type="ECO:0000256" key="5">
    <source>
        <dbReference type="ARBA" id="ARBA00022989"/>
    </source>
</evidence>
<feature type="transmembrane region" description="Helical" evidence="8">
    <location>
        <begin position="1120"/>
        <end position="1140"/>
    </location>
</feature>
<evidence type="ECO:0000256" key="3">
    <source>
        <dbReference type="ARBA" id="ARBA00022448"/>
    </source>
</evidence>
<evidence type="ECO:0000256" key="2">
    <source>
        <dbReference type="ARBA" id="ARBA00006772"/>
    </source>
</evidence>
<sequence length="1216" mass="134223">MGYNVLKELWAFRKSFIFWFVPIAACPLPIYFGVAETDFYKEAACAYVVIIMAFYWMFEVVPLAVTALIPLILYPVMGVQPSGDVSKNYLKVRLTNYLILYPVMGVQPSGDVSKNYLKVRLTNYLILSKNYLKVRLTNYLILSKNYLKVRLTNYLILYPVMGVQPSGDVSKNYLKDTNVLFIGGLLVAVAIEHVNLHKRIALGVLLVVGSQPRWLMLGFMLATAFLSMWISNTATTAMMTPIGAAVLAELFKDEDKLAKEVEGESNEAVELDAIDVEGKPPEYDNVVAENGEAVTEQQETKPPEVQIVNEKESSRRQSMQKGLMLCIAYAANIGGTATLTGTGPNLIVSEQMEIIFPDSPGIDFATWFFFAAPGMVITLILAWLWLSTLFVGCRFAEGAVIFHFVLLVFLWFFRELKFVDLGEKQAGWTYFFIPGYVTDATTAMIVAFALFMFPSRPPRFLCCRGKDDEEKPGPVPGLLDWPTVHTKMPWHIVLLLGGGFALADGVEKSGLSAWLGQQFSKLAGIEAWTICLIVCIGVAVFTEVASNVTATSIFIPILAQMSGEFQSNARVVETSCKMGYNIFKELWYFKKSFIFWFIPIAASPLPIYFGVAETDFYKEAACAYVVIIMAFYWMFEVVPLAVTALIPLILYPVMGVQPSGDVSKNYLKVRLIKYLILYPVMGKNYLKDTNVLFLGGLMVAVAIEHVNLHKRIALRVLLVVGSQPRWLMLGFMIATAFLSMWISNTATTAMMTPIGAAVLAELFKEEDEQAAKDDVMLKVRGESNGGLELETMDVEGQTHVYDAVEGENATKEQQQEDEPVEHGKQSSRRQSMQKGLMLCIAYAANIGGTATLTGTSPNLIVSEQMEILFPNSPGVDFATWFFFAAPGMVITLILAWLWLSTIFVGCRCAEDCACCGQKKTSGAEDVIRKAYDELGPISFAEGGVIFHFLLLVLLWFFRDLKFVDLGNRQAGWAYYFIPGYVTDATPAIIVSFALFMFPSKPPRFLCCRSKDVYHVGSDEEKPGPVPGLLDWPTVHTKMPWHIVLLLGGGFALADGVEKSGLSEWLGDQFSKLAGIEAWTICLIVCIGVAVFTEVASNVTATSIFIPILAKMAEGVCVNPYYLMVPAGIAASFAFMLPVATPPNAIVFSYGGIKVSDMVKTGFLMNLTSLLVLMVSINTLGVPIYNLNTFPDWAVCRSGALGAANSTINPTVMTTTL</sequence>
<feature type="transmembrane region" description="Helical" evidence="8">
    <location>
        <begin position="433"/>
        <end position="453"/>
    </location>
</feature>
<evidence type="ECO:0000256" key="7">
    <source>
        <dbReference type="SAM" id="MobiDB-lite"/>
    </source>
</evidence>
<feature type="transmembrane region" description="Helical" evidence="8">
    <location>
        <begin position="214"/>
        <end position="231"/>
    </location>
</feature>
<evidence type="ECO:0000256" key="6">
    <source>
        <dbReference type="ARBA" id="ARBA00023136"/>
    </source>
</evidence>
<feature type="transmembrane region" description="Helical" evidence="8">
    <location>
        <begin position="323"/>
        <end position="344"/>
    </location>
</feature>
<feature type="transmembrane region" description="Helical" evidence="8">
    <location>
        <begin position="395"/>
        <end position="413"/>
    </location>
</feature>
<evidence type="ECO:0000256" key="1">
    <source>
        <dbReference type="ARBA" id="ARBA00004141"/>
    </source>
</evidence>
<feature type="transmembrane region" description="Helical" evidence="8">
    <location>
        <begin position="1077"/>
        <end position="1108"/>
    </location>
</feature>
<evidence type="ECO:0000256" key="8">
    <source>
        <dbReference type="SAM" id="Phobius"/>
    </source>
</evidence>